<evidence type="ECO:0000256" key="3">
    <source>
        <dbReference type="SAM" id="Coils"/>
    </source>
</evidence>
<keyword evidence="3" id="KW-0175">Coiled coil</keyword>
<dbReference type="InterPro" id="IPR001487">
    <property type="entry name" value="Bromodomain"/>
</dbReference>
<name>A0AAP0D197_9ASTR</name>
<evidence type="ECO:0000313" key="5">
    <source>
        <dbReference type="EMBL" id="KAK9064310.1"/>
    </source>
</evidence>
<dbReference type="PRINTS" id="PR00503">
    <property type="entry name" value="BROMODOMAIN"/>
</dbReference>
<comment type="caution">
    <text evidence="5">The sequence shown here is derived from an EMBL/GenBank/DDBJ whole genome shotgun (WGS) entry which is preliminary data.</text>
</comment>
<evidence type="ECO:0000313" key="6">
    <source>
        <dbReference type="Proteomes" id="UP001408789"/>
    </source>
</evidence>
<dbReference type="InterPro" id="IPR052442">
    <property type="entry name" value="Env_Response_Regulator"/>
</dbReference>
<keyword evidence="6" id="KW-1185">Reference proteome</keyword>
<evidence type="ECO:0000256" key="1">
    <source>
        <dbReference type="ARBA" id="ARBA00023117"/>
    </source>
</evidence>
<dbReference type="SUPFAM" id="SSF47370">
    <property type="entry name" value="Bromodomain"/>
    <property type="match status" value="1"/>
</dbReference>
<keyword evidence="1 2" id="KW-0103">Bromodomain</keyword>
<dbReference type="EMBL" id="JBCNJP010000017">
    <property type="protein sequence ID" value="KAK9064310.1"/>
    <property type="molecule type" value="Genomic_DNA"/>
</dbReference>
<gene>
    <name evidence="5" type="ORF">SSX86_015690</name>
</gene>
<feature type="coiled-coil region" evidence="3">
    <location>
        <begin position="293"/>
        <end position="342"/>
    </location>
</feature>
<dbReference type="PANTHER" id="PTHR46136">
    <property type="entry name" value="TRANSCRIPTION FACTOR GTE8"/>
    <property type="match status" value="1"/>
</dbReference>
<sequence>MVKIILPGSRKRQEPPEVLEGRLQKKQKMDKDIKMECRKILRTLMVHKYGSVFNQPVDPIKLGIPDYFSFISHPMDLGTISKNLEGDIYSSAEAFAADIRLTFSNAMSYNPPENFVHVWAKGLNDLFGRSWRSLEAKLLKQRKTVAEQSKLKKILPKTNKIPNSLPPKTSESKTVKQQGLVVRLKATKPVDSSNITTCSEVKVKPSVSCEEKARLKKELMEALKGDLSGPLRGFLRKYGLIFSKKEKIESVFDSFGDNNLLELKRVLKGCSGTSLEKGKDDCVKTQQAKDISLRRKLEKKSNIESRIRAARAAKEAILESAKSDLQMKRDRERERVEQMERTVTMDDNLAVLMELEKLCQYSGIKNPLEKLGLRLKEEYYYGYEYIDDGDDGVIFDELEDGEIF</sequence>
<dbReference type="SMART" id="SM00297">
    <property type="entry name" value="BROMO"/>
    <property type="match status" value="1"/>
</dbReference>
<dbReference type="InterPro" id="IPR036427">
    <property type="entry name" value="Bromodomain-like_sf"/>
</dbReference>
<feature type="domain" description="Bromo" evidence="4">
    <location>
        <begin position="45"/>
        <end position="117"/>
    </location>
</feature>
<organism evidence="5 6">
    <name type="scientific">Deinandra increscens subsp. villosa</name>
    <dbReference type="NCBI Taxonomy" id="3103831"/>
    <lineage>
        <taxon>Eukaryota</taxon>
        <taxon>Viridiplantae</taxon>
        <taxon>Streptophyta</taxon>
        <taxon>Embryophyta</taxon>
        <taxon>Tracheophyta</taxon>
        <taxon>Spermatophyta</taxon>
        <taxon>Magnoliopsida</taxon>
        <taxon>eudicotyledons</taxon>
        <taxon>Gunneridae</taxon>
        <taxon>Pentapetalae</taxon>
        <taxon>asterids</taxon>
        <taxon>campanulids</taxon>
        <taxon>Asterales</taxon>
        <taxon>Asteraceae</taxon>
        <taxon>Asteroideae</taxon>
        <taxon>Heliantheae alliance</taxon>
        <taxon>Madieae</taxon>
        <taxon>Madiinae</taxon>
        <taxon>Deinandra</taxon>
    </lineage>
</organism>
<accession>A0AAP0D197</accession>
<reference evidence="5 6" key="1">
    <citation type="submission" date="2024-04" db="EMBL/GenBank/DDBJ databases">
        <title>The reference genome of an endangered Asteraceae, Deinandra increscens subsp. villosa, native to the Central Coast of California.</title>
        <authorList>
            <person name="Guilliams M."/>
            <person name="Hasenstab-Lehman K."/>
            <person name="Meyer R."/>
            <person name="Mcevoy S."/>
        </authorList>
    </citation>
    <scope>NUCLEOTIDE SEQUENCE [LARGE SCALE GENOMIC DNA]</scope>
    <source>
        <tissue evidence="5">Leaf</tissue>
    </source>
</reference>
<proteinExistence type="predicted"/>
<evidence type="ECO:0000256" key="2">
    <source>
        <dbReference type="PROSITE-ProRule" id="PRU00035"/>
    </source>
</evidence>
<dbReference type="Gene3D" id="1.20.920.10">
    <property type="entry name" value="Bromodomain-like"/>
    <property type="match status" value="1"/>
</dbReference>
<evidence type="ECO:0000259" key="4">
    <source>
        <dbReference type="PROSITE" id="PS50014"/>
    </source>
</evidence>
<dbReference type="Pfam" id="PF00439">
    <property type="entry name" value="Bromodomain"/>
    <property type="match status" value="1"/>
</dbReference>
<protein>
    <recommendedName>
        <fullName evidence="4">Bromo domain-containing protein</fullName>
    </recommendedName>
</protein>
<dbReference type="PROSITE" id="PS50014">
    <property type="entry name" value="BROMODOMAIN_2"/>
    <property type="match status" value="1"/>
</dbReference>
<dbReference type="PANTHER" id="PTHR46136:SF19">
    <property type="entry name" value="TRANSCRIPTION FACTOR GTE12"/>
    <property type="match status" value="1"/>
</dbReference>
<dbReference type="Proteomes" id="UP001408789">
    <property type="component" value="Unassembled WGS sequence"/>
</dbReference>
<dbReference type="AlphaFoldDB" id="A0AAP0D197"/>